<sequence>MYPDEDHNADGRHIDYLHQPERWRSYDADLFDRLRMIVDAGVRRVSELEAADLLPNAIYWNAAVPTTGLTVERRMSRQSWFEAGRAMLASCDVVFADPDNGLETKNFDPGARKAGKSISIAELQALNAPGRALIVYHHQTRMAGGHHFELKHWGGRLREAGFNRVDALRASPFSARAFFLLNADDEMRDRAMQLSTRWGDRLTWHPTLGA</sequence>
<name>A0A6M4G2B8_SPHYA</name>
<evidence type="ECO:0000313" key="1">
    <source>
        <dbReference type="EMBL" id="QJR01030.1"/>
    </source>
</evidence>
<proteinExistence type="predicted"/>
<accession>A0A6M4G2B8</accession>
<gene>
    <name evidence="1" type="ORF">HH800_01745</name>
</gene>
<protein>
    <submittedName>
        <fullName evidence="1">Uncharacterized protein</fullName>
    </submittedName>
</protein>
<dbReference type="Proteomes" id="UP000502611">
    <property type="component" value="Chromosome"/>
</dbReference>
<dbReference type="EMBL" id="CP053021">
    <property type="protein sequence ID" value="QJR01030.1"/>
    <property type="molecule type" value="Genomic_DNA"/>
</dbReference>
<organism evidence="1 2">
    <name type="scientific">Sphingobium yanoikuyae</name>
    <name type="common">Sphingomonas yanoikuyae</name>
    <dbReference type="NCBI Taxonomy" id="13690"/>
    <lineage>
        <taxon>Bacteria</taxon>
        <taxon>Pseudomonadati</taxon>
        <taxon>Pseudomonadota</taxon>
        <taxon>Alphaproteobacteria</taxon>
        <taxon>Sphingomonadales</taxon>
        <taxon>Sphingomonadaceae</taxon>
        <taxon>Sphingobium</taxon>
    </lineage>
</organism>
<reference evidence="1 2" key="1">
    <citation type="submission" date="2020-04" db="EMBL/GenBank/DDBJ databases">
        <title>The Whole Genome Analysis of High salt-tolerant Sphingobium yanoikuyae YC-XJ2 with Aryl organophosphorus flame retardants (aryl-OPFRs)-degrading capacity and characteristics of Related phosphotriesterase.</title>
        <authorList>
            <person name="Li X."/>
        </authorList>
    </citation>
    <scope>NUCLEOTIDE SEQUENCE [LARGE SCALE GENOMIC DNA]</scope>
    <source>
        <strain evidence="1 2">YC-XJ2</strain>
    </source>
</reference>
<evidence type="ECO:0000313" key="2">
    <source>
        <dbReference type="Proteomes" id="UP000502611"/>
    </source>
</evidence>
<dbReference type="RefSeq" id="WP_169859999.1">
    <property type="nucleotide sequence ID" value="NZ_CP053021.1"/>
</dbReference>
<dbReference type="AlphaFoldDB" id="A0A6M4G2B8"/>